<dbReference type="GO" id="GO:0016787">
    <property type="term" value="F:hydrolase activity"/>
    <property type="evidence" value="ECO:0007669"/>
    <property type="project" value="UniProtKB-KW"/>
</dbReference>
<dbReference type="EMBL" id="AWSQ01000001">
    <property type="protein sequence ID" value="KFX70387.1"/>
    <property type="molecule type" value="Genomic_DNA"/>
</dbReference>
<dbReference type="GO" id="GO:0016746">
    <property type="term" value="F:acyltransferase activity"/>
    <property type="evidence" value="ECO:0007669"/>
    <property type="project" value="UniProtKB-KW"/>
</dbReference>
<feature type="compositionally biased region" description="Low complexity" evidence="1">
    <location>
        <begin position="56"/>
        <end position="68"/>
    </location>
</feature>
<protein>
    <submittedName>
        <fullName evidence="3">Hydrolase or acyltransferase</fullName>
    </submittedName>
</protein>
<organism evidence="3 4">
    <name type="scientific">Pseudomonas taeanensis MS-3</name>
    <dbReference type="NCBI Taxonomy" id="1395571"/>
    <lineage>
        <taxon>Bacteria</taxon>
        <taxon>Pseudomonadati</taxon>
        <taxon>Pseudomonadota</taxon>
        <taxon>Gammaproteobacteria</taxon>
        <taxon>Pseudomonadales</taxon>
        <taxon>Pseudomonadaceae</taxon>
        <taxon>Pseudomonas</taxon>
    </lineage>
</organism>
<dbReference type="STRING" id="1395571.TMS3_0100120"/>
<gene>
    <name evidence="3" type="ORF">TMS3_0100120</name>
</gene>
<feature type="region of interest" description="Disordered" evidence="1">
    <location>
        <begin position="23"/>
        <end position="68"/>
    </location>
</feature>
<dbReference type="eggNOG" id="ENOG5032ZR3">
    <property type="taxonomic scope" value="Bacteria"/>
</dbReference>
<keyword evidence="3" id="KW-0012">Acyltransferase</keyword>
<dbReference type="SUPFAM" id="SSF53474">
    <property type="entry name" value="alpha/beta-Hydrolases"/>
    <property type="match status" value="1"/>
</dbReference>
<proteinExistence type="predicted"/>
<keyword evidence="3" id="KW-0378">Hydrolase</keyword>
<feature type="signal peptide" evidence="2">
    <location>
        <begin position="1"/>
        <end position="21"/>
    </location>
</feature>
<accession>A0A0A1YKD7</accession>
<dbReference type="Gene3D" id="3.40.50.1820">
    <property type="entry name" value="alpha/beta hydrolase"/>
    <property type="match status" value="1"/>
</dbReference>
<feature type="chain" id="PRO_5001984332" evidence="2">
    <location>
        <begin position="22"/>
        <end position="330"/>
    </location>
</feature>
<dbReference type="OrthoDB" id="6193602at2"/>
<evidence type="ECO:0000256" key="2">
    <source>
        <dbReference type="SAM" id="SignalP"/>
    </source>
</evidence>
<feature type="region of interest" description="Disordered" evidence="1">
    <location>
        <begin position="121"/>
        <end position="188"/>
    </location>
</feature>
<evidence type="ECO:0000313" key="3">
    <source>
        <dbReference type="EMBL" id="KFX70387.1"/>
    </source>
</evidence>
<feature type="compositionally biased region" description="Basic and acidic residues" evidence="1">
    <location>
        <begin position="179"/>
        <end position="188"/>
    </location>
</feature>
<dbReference type="AlphaFoldDB" id="A0A0A1YKD7"/>
<name>A0A0A1YKD7_9PSED</name>
<dbReference type="RefSeq" id="WP_025163201.1">
    <property type="nucleotide sequence ID" value="NZ_AWSQ01000001.1"/>
</dbReference>
<dbReference type="Pfam" id="PF12048">
    <property type="entry name" value="DUF3530"/>
    <property type="match status" value="1"/>
</dbReference>
<comment type="caution">
    <text evidence="3">The sequence shown here is derived from an EMBL/GenBank/DDBJ whole genome shotgun (WGS) entry which is preliminary data.</text>
</comment>
<evidence type="ECO:0000256" key="1">
    <source>
        <dbReference type="SAM" id="MobiDB-lite"/>
    </source>
</evidence>
<dbReference type="Proteomes" id="UP000030063">
    <property type="component" value="Unassembled WGS sequence"/>
</dbReference>
<keyword evidence="3" id="KW-0808">Transferase</keyword>
<dbReference type="InterPro" id="IPR022529">
    <property type="entry name" value="DUF3530"/>
</dbReference>
<reference evidence="3 4" key="1">
    <citation type="journal article" date="2014" name="Genome Announc.">
        <title>Draft Genome Sequence of Petroleum Oil-Degrading Marine Bacterium Pseudomonas taeanensis Strain MS-3, Isolated from a Crude Oil-Contaminated Seashore.</title>
        <authorList>
            <person name="Lee S.Y."/>
            <person name="Kim S.H."/>
            <person name="Lee D.G."/>
            <person name="Shin S."/>
            <person name="Yun S.H."/>
            <person name="Choi C.W."/>
            <person name="Chung Y.H."/>
            <person name="Choi J.S."/>
            <person name="Kahng H.Y."/>
            <person name="Kim S.I."/>
        </authorList>
    </citation>
    <scope>NUCLEOTIDE SEQUENCE [LARGE SCALE GENOMIC DNA]</scope>
    <source>
        <strain evidence="3 4">MS-3</strain>
    </source>
</reference>
<keyword evidence="2" id="KW-0732">Signal</keyword>
<dbReference type="InterPro" id="IPR029058">
    <property type="entry name" value="AB_hydrolase_fold"/>
</dbReference>
<sequence length="330" mass="35701">MPSLHALLALCLLLLGAHAYAEGEASPASGEPTDTDASTVKRTALPERSQSDASALERQLQDKQQQQLKAAEESFLALWLPANVGEPSGAVILLPGDDESADWPQSIGPLRRKLPDAGWHSLSLSLPDPQAGIPPVRSADTDPASQPTAAQAEESTDEPDPTETAGTAPVENQPPSVTSDREAQRKAHAERVLARIEAGIAFAQQQQAKTIVLLGHGSGAYWAARFLAERQPKDVQNLLLVAAKRPDGFSPALEELIPSLKLATGDFYYEEQTRDRNAALERLQTSKRQKHPAYIQIAMQALPGNPAAEQEQLSRRIRGWLSKHLHTSAR</sequence>
<keyword evidence="4" id="KW-1185">Reference proteome</keyword>
<evidence type="ECO:0000313" key="4">
    <source>
        <dbReference type="Proteomes" id="UP000030063"/>
    </source>
</evidence>